<comment type="caution">
    <text evidence="1">The sequence shown here is derived from an EMBL/GenBank/DDBJ whole genome shotgun (WGS) entry which is preliminary data.</text>
</comment>
<dbReference type="PANTHER" id="PTHR38659:SF1">
    <property type="entry name" value="METAL DEPENDENT PHOSPHOHYDROLASE"/>
    <property type="match status" value="1"/>
</dbReference>
<evidence type="ECO:0000313" key="2">
    <source>
        <dbReference type="Proteomes" id="UP000229370"/>
    </source>
</evidence>
<evidence type="ECO:0000313" key="1">
    <source>
        <dbReference type="EMBL" id="PJC81455.1"/>
    </source>
</evidence>
<dbReference type="EMBL" id="PFQK01000080">
    <property type="protein sequence ID" value="PJC81455.1"/>
    <property type="molecule type" value="Genomic_DNA"/>
</dbReference>
<dbReference type="Gene3D" id="1.10.3210.10">
    <property type="entry name" value="Hypothetical protein af1432"/>
    <property type="match status" value="1"/>
</dbReference>
<protein>
    <recommendedName>
        <fullName evidence="3">Phosphohydrolase</fullName>
    </recommendedName>
</protein>
<name>A0A2M8GLM7_9BACT</name>
<dbReference type="SUPFAM" id="SSF109604">
    <property type="entry name" value="HD-domain/PDEase-like"/>
    <property type="match status" value="1"/>
</dbReference>
<reference evidence="2" key="1">
    <citation type="submission" date="2017-09" db="EMBL/GenBank/DDBJ databases">
        <title>Depth-based differentiation of microbial function through sediment-hosted aquifers and enrichment of novel symbionts in the deep terrestrial subsurface.</title>
        <authorList>
            <person name="Probst A.J."/>
            <person name="Ladd B."/>
            <person name="Jarett J.K."/>
            <person name="Geller-Mcgrath D.E."/>
            <person name="Sieber C.M.K."/>
            <person name="Emerson J.B."/>
            <person name="Anantharaman K."/>
            <person name="Thomas B.C."/>
            <person name="Malmstrom R."/>
            <person name="Stieglmeier M."/>
            <person name="Klingl A."/>
            <person name="Woyke T."/>
            <person name="Ryan C.M."/>
            <person name="Banfield J.F."/>
        </authorList>
    </citation>
    <scope>NUCLEOTIDE SEQUENCE [LARGE SCALE GENOMIC DNA]</scope>
</reference>
<dbReference type="PANTHER" id="PTHR38659">
    <property type="entry name" value="METAL-DEPENDENT PHOSPHOHYDROLASE"/>
    <property type="match status" value="1"/>
</dbReference>
<gene>
    <name evidence="1" type="ORF">CO007_04655</name>
</gene>
<dbReference type="Proteomes" id="UP000229370">
    <property type="component" value="Unassembled WGS sequence"/>
</dbReference>
<dbReference type="AlphaFoldDB" id="A0A2M8GLM7"/>
<accession>A0A2M8GLM7</accession>
<proteinExistence type="predicted"/>
<sequence>MTASVGRRLVQGSMEYQNREKYLNTVRQQLETNIFYHSLALEVCMAGLYDYFQSQNLLSPNDPPKEDWMLAGLIHDIDYSGEYKATHPQKTTEVLAKYRLTITETVHNIVKAHAPDLTGRQPQNKAEWSIFCADSLTGLIVATTLVYPSKKMADVKLSSVLKRFLKEPKFAAGTRREDIKKCSLPEGLNLPLEKLIEICFEAMKSVAPEIGL</sequence>
<organism evidence="1 2">
    <name type="scientific">Candidatus Roizmanbacteria bacterium CG_4_8_14_3_um_filter_36_10</name>
    <dbReference type="NCBI Taxonomy" id="1974834"/>
    <lineage>
        <taxon>Bacteria</taxon>
        <taxon>Candidatus Roizmaniibacteriota</taxon>
    </lineage>
</organism>
<evidence type="ECO:0008006" key="3">
    <source>
        <dbReference type="Google" id="ProtNLM"/>
    </source>
</evidence>